<evidence type="ECO:0000256" key="4">
    <source>
        <dbReference type="ARBA" id="ARBA00022989"/>
    </source>
</evidence>
<feature type="transmembrane region" description="Helical" evidence="6">
    <location>
        <begin position="38"/>
        <end position="58"/>
    </location>
</feature>
<feature type="transmembrane region" description="Helical" evidence="6">
    <location>
        <begin position="64"/>
        <end position="87"/>
    </location>
</feature>
<comment type="subcellular location">
    <subcellularLocation>
        <location evidence="1 6">Cell membrane</location>
        <topology evidence="1 6">Multi-pass membrane protein</topology>
    </subcellularLocation>
</comment>
<accession>A0ABW4LX68</accession>
<organism evidence="8 9">
    <name type="scientific">Bacillus salitolerans</name>
    <dbReference type="NCBI Taxonomy" id="1437434"/>
    <lineage>
        <taxon>Bacteria</taxon>
        <taxon>Bacillati</taxon>
        <taxon>Bacillota</taxon>
        <taxon>Bacilli</taxon>
        <taxon>Bacillales</taxon>
        <taxon>Bacillaceae</taxon>
        <taxon>Bacillus</taxon>
    </lineage>
</organism>
<keyword evidence="9" id="KW-1185">Reference proteome</keyword>
<keyword evidence="3 6" id="KW-0812">Transmembrane</keyword>
<comment type="similarity">
    <text evidence="6">Belongs to the TVP38/TMEM64 family.</text>
</comment>
<feature type="domain" description="VTT" evidence="7">
    <location>
        <begin position="51"/>
        <end position="168"/>
    </location>
</feature>
<evidence type="ECO:0000256" key="5">
    <source>
        <dbReference type="ARBA" id="ARBA00023136"/>
    </source>
</evidence>
<feature type="transmembrane region" description="Helical" evidence="6">
    <location>
        <begin position="144"/>
        <end position="166"/>
    </location>
</feature>
<evidence type="ECO:0000256" key="6">
    <source>
        <dbReference type="RuleBase" id="RU366058"/>
    </source>
</evidence>
<evidence type="ECO:0000313" key="9">
    <source>
        <dbReference type="Proteomes" id="UP001597214"/>
    </source>
</evidence>
<evidence type="ECO:0000256" key="3">
    <source>
        <dbReference type="ARBA" id="ARBA00022692"/>
    </source>
</evidence>
<keyword evidence="5 6" id="KW-0472">Membrane</keyword>
<reference evidence="9" key="1">
    <citation type="journal article" date="2019" name="Int. J. Syst. Evol. Microbiol.">
        <title>The Global Catalogue of Microorganisms (GCM) 10K type strain sequencing project: providing services to taxonomists for standard genome sequencing and annotation.</title>
        <authorList>
            <consortium name="The Broad Institute Genomics Platform"/>
            <consortium name="The Broad Institute Genome Sequencing Center for Infectious Disease"/>
            <person name="Wu L."/>
            <person name="Ma J."/>
        </authorList>
    </citation>
    <scope>NUCLEOTIDE SEQUENCE [LARGE SCALE GENOMIC DNA]</scope>
    <source>
        <strain evidence="9">CCUG 49339</strain>
    </source>
</reference>
<evidence type="ECO:0000256" key="2">
    <source>
        <dbReference type="ARBA" id="ARBA00022475"/>
    </source>
</evidence>
<dbReference type="Pfam" id="PF09335">
    <property type="entry name" value="VTT_dom"/>
    <property type="match status" value="1"/>
</dbReference>
<dbReference type="PANTHER" id="PTHR12677:SF55">
    <property type="entry name" value="UNDECAPRENYL PHOSPHATE TRANSPORTER SAOUHSC_00901-RELATED"/>
    <property type="match status" value="1"/>
</dbReference>
<dbReference type="InterPro" id="IPR015414">
    <property type="entry name" value="TMEM64"/>
</dbReference>
<dbReference type="EMBL" id="JBHUEM010000052">
    <property type="protein sequence ID" value="MFD1739148.1"/>
    <property type="molecule type" value="Genomic_DNA"/>
</dbReference>
<dbReference type="Proteomes" id="UP001597214">
    <property type="component" value="Unassembled WGS sequence"/>
</dbReference>
<protein>
    <recommendedName>
        <fullName evidence="6">TVP38/TMEM64 family membrane protein</fullName>
    </recommendedName>
</protein>
<dbReference type="RefSeq" id="WP_377930371.1">
    <property type="nucleotide sequence ID" value="NZ_JBHUEM010000052.1"/>
</dbReference>
<dbReference type="InterPro" id="IPR032816">
    <property type="entry name" value="VTT_dom"/>
</dbReference>
<feature type="transmembrane region" description="Helical" evidence="6">
    <location>
        <begin position="178"/>
        <end position="194"/>
    </location>
</feature>
<dbReference type="PANTHER" id="PTHR12677">
    <property type="entry name" value="GOLGI APPARATUS MEMBRANE PROTEIN TVP38-RELATED"/>
    <property type="match status" value="1"/>
</dbReference>
<evidence type="ECO:0000259" key="7">
    <source>
        <dbReference type="Pfam" id="PF09335"/>
    </source>
</evidence>
<keyword evidence="4 6" id="KW-1133">Transmembrane helix</keyword>
<sequence length="214" mass="24710">MDVESLQQFWQSIQHYFTLEHVQELMDEYRDLGPLPGIFLPMLEAIFPFLPLFIFVVANAAAFGLWLGFLYSWIGACLGAILVFSIVRRLGQKRFFQFLSKNKQVRKLTIWVERHGFGPLFLLLCFPFSPSAIINVVAGLSRVSMYQFILAVLTGKMVMIFIISFIGYDLKSLIQQPIRSAIVAFIILVLWYVGKRVELYLNARTKMNKGEEKR</sequence>
<evidence type="ECO:0000256" key="1">
    <source>
        <dbReference type="ARBA" id="ARBA00004651"/>
    </source>
</evidence>
<comment type="caution">
    <text evidence="8">The sequence shown here is derived from an EMBL/GenBank/DDBJ whole genome shotgun (WGS) entry which is preliminary data.</text>
</comment>
<evidence type="ECO:0000313" key="8">
    <source>
        <dbReference type="EMBL" id="MFD1739148.1"/>
    </source>
</evidence>
<name>A0ABW4LX68_9BACI</name>
<proteinExistence type="inferred from homology"/>
<feature type="transmembrane region" description="Helical" evidence="6">
    <location>
        <begin position="116"/>
        <end position="138"/>
    </location>
</feature>
<keyword evidence="2 6" id="KW-1003">Cell membrane</keyword>
<gene>
    <name evidence="8" type="ORF">ACFSCX_21795</name>
</gene>